<dbReference type="PANTHER" id="PTHR10366:SF812">
    <property type="entry name" value="VPS9 DOMAIN-CONTAINING PROTEIN"/>
    <property type="match status" value="1"/>
</dbReference>
<evidence type="ECO:0000259" key="2">
    <source>
        <dbReference type="Pfam" id="PF01370"/>
    </source>
</evidence>
<sequence length="344" mass="38248">MNKVTALVTGGTGYVASWIIKELLEQGHDVRMTVRNKNQTDKYAHLRGIEKEAPGQLFVYEADLLKKGSFDEAVDGSEYVFHTASPFFISGIKDAYSDLVKPAKEGTRNVLESVNKATSVKRVILTSSAVAIFGDNADMKGKAAFTEADWNETSSEKHQPYSYSKTVAEKEAWEMVKEQNRWDLVTINPTFILGPSLAKRTDSTSISTIRDFLTGTYKTGVPHLVNGTVDVRDIAKAQVLAAFTPEASGRYLTSNEEATLLHMANILERNFPGKYKLPKREVPKALIWLIAPTIGFTREYVSKNVGYAAKFDNSKSIRELGMTYRSLEETLVDQTKQLVKDGSI</sequence>
<dbReference type="SUPFAM" id="SSF51735">
    <property type="entry name" value="NAD(P)-binding Rossmann-fold domains"/>
    <property type="match status" value="1"/>
</dbReference>
<dbReference type="InterPro" id="IPR036291">
    <property type="entry name" value="NAD(P)-bd_dom_sf"/>
</dbReference>
<keyword evidence="1" id="KW-0560">Oxidoreductase</keyword>
<organism evidence="3 4">
    <name type="scientific">Priestia iocasae</name>
    <dbReference type="NCBI Taxonomy" id="2291674"/>
    <lineage>
        <taxon>Bacteria</taxon>
        <taxon>Bacillati</taxon>
        <taxon>Bacillota</taxon>
        <taxon>Bacilli</taxon>
        <taxon>Bacillales</taxon>
        <taxon>Bacillaceae</taxon>
        <taxon>Priestia</taxon>
    </lineage>
</organism>
<dbReference type="Proteomes" id="UP000809829">
    <property type="component" value="Unassembled WGS sequence"/>
</dbReference>
<evidence type="ECO:0000313" key="4">
    <source>
        <dbReference type="Proteomes" id="UP000809829"/>
    </source>
</evidence>
<proteinExistence type="predicted"/>
<evidence type="ECO:0000256" key="1">
    <source>
        <dbReference type="ARBA" id="ARBA00023002"/>
    </source>
</evidence>
<dbReference type="PANTHER" id="PTHR10366">
    <property type="entry name" value="NAD DEPENDENT EPIMERASE/DEHYDRATASE"/>
    <property type="match status" value="1"/>
</dbReference>
<accession>A0ABS2QZY6</accession>
<gene>
    <name evidence="3" type="ORF">JOC83_003953</name>
</gene>
<comment type="caution">
    <text evidence="3">The sequence shown here is derived from an EMBL/GenBank/DDBJ whole genome shotgun (WGS) entry which is preliminary data.</text>
</comment>
<feature type="domain" description="NAD-dependent epimerase/dehydratase" evidence="2">
    <location>
        <begin position="6"/>
        <end position="247"/>
    </location>
</feature>
<keyword evidence="4" id="KW-1185">Reference proteome</keyword>
<dbReference type="RefSeq" id="WP_205189028.1">
    <property type="nucleotide sequence ID" value="NZ_JAFBFC010000013.1"/>
</dbReference>
<evidence type="ECO:0000313" key="3">
    <source>
        <dbReference type="EMBL" id="MBM7705044.1"/>
    </source>
</evidence>
<protein>
    <submittedName>
        <fullName evidence="3">Nucleoside-diphosphate-sugar epimerase</fullName>
    </submittedName>
</protein>
<dbReference type="InterPro" id="IPR001509">
    <property type="entry name" value="Epimerase_deHydtase"/>
</dbReference>
<dbReference type="CDD" id="cd05227">
    <property type="entry name" value="AR_SDR_e"/>
    <property type="match status" value="1"/>
</dbReference>
<name>A0ABS2QZY6_9BACI</name>
<dbReference type="Pfam" id="PF01370">
    <property type="entry name" value="Epimerase"/>
    <property type="match status" value="1"/>
</dbReference>
<dbReference type="EMBL" id="JAFBFC010000013">
    <property type="protein sequence ID" value="MBM7705044.1"/>
    <property type="molecule type" value="Genomic_DNA"/>
</dbReference>
<reference evidence="3 4" key="1">
    <citation type="submission" date="2021-01" db="EMBL/GenBank/DDBJ databases">
        <title>Genomic Encyclopedia of Type Strains, Phase IV (KMG-IV): sequencing the most valuable type-strain genomes for metagenomic binning, comparative biology and taxonomic classification.</title>
        <authorList>
            <person name="Goeker M."/>
        </authorList>
    </citation>
    <scope>NUCLEOTIDE SEQUENCE [LARGE SCALE GENOMIC DNA]</scope>
    <source>
        <strain evidence="3 4">DSM 104297</strain>
    </source>
</reference>
<dbReference type="InterPro" id="IPR050425">
    <property type="entry name" value="NAD(P)_dehydrat-like"/>
</dbReference>
<dbReference type="Gene3D" id="3.40.50.720">
    <property type="entry name" value="NAD(P)-binding Rossmann-like Domain"/>
    <property type="match status" value="1"/>
</dbReference>